<dbReference type="AlphaFoldDB" id="A0A1U8AEE8"/>
<dbReference type="KEGG" id="nnu:104603576"/>
<comment type="similarity">
    <text evidence="7">Belongs to the polygalacturonase-inhibiting protein family.</text>
</comment>
<accession>A0A1U8AEE8</accession>
<dbReference type="SUPFAM" id="SSF52058">
    <property type="entry name" value="L domain-like"/>
    <property type="match status" value="1"/>
</dbReference>
<dbReference type="Pfam" id="PF00560">
    <property type="entry name" value="LRR_1"/>
    <property type="match status" value="2"/>
</dbReference>
<evidence type="ECO:0000256" key="5">
    <source>
        <dbReference type="ARBA" id="ARBA00022737"/>
    </source>
</evidence>
<protein>
    <submittedName>
        <fullName evidence="9">Polygalacturonase inhibitor-like</fullName>
    </submittedName>
</protein>
<evidence type="ECO:0000256" key="3">
    <source>
        <dbReference type="ARBA" id="ARBA00022614"/>
    </source>
</evidence>
<keyword evidence="8" id="KW-1185">Reference proteome</keyword>
<reference evidence="9" key="1">
    <citation type="submission" date="2025-08" db="UniProtKB">
        <authorList>
            <consortium name="RefSeq"/>
        </authorList>
    </citation>
    <scope>IDENTIFICATION</scope>
</reference>
<dbReference type="PANTHER" id="PTHR48059:SF19">
    <property type="entry name" value="RECEPTOR-LIKE PROTEIN KINASE 5"/>
    <property type="match status" value="1"/>
</dbReference>
<dbReference type="InterPro" id="IPR013210">
    <property type="entry name" value="LRR_N_plant-typ"/>
</dbReference>
<evidence type="ECO:0000256" key="7">
    <source>
        <dbReference type="ARBA" id="ARBA00038043"/>
    </source>
</evidence>
<keyword evidence="4" id="KW-0732">Signal</keyword>
<evidence type="ECO:0000256" key="1">
    <source>
        <dbReference type="ARBA" id="ARBA00004196"/>
    </source>
</evidence>
<name>A0A1U8AEE8_NELNU</name>
<organism evidence="8 9">
    <name type="scientific">Nelumbo nucifera</name>
    <name type="common">Sacred lotus</name>
    <dbReference type="NCBI Taxonomy" id="4432"/>
    <lineage>
        <taxon>Eukaryota</taxon>
        <taxon>Viridiplantae</taxon>
        <taxon>Streptophyta</taxon>
        <taxon>Embryophyta</taxon>
        <taxon>Tracheophyta</taxon>
        <taxon>Spermatophyta</taxon>
        <taxon>Magnoliopsida</taxon>
        <taxon>Proteales</taxon>
        <taxon>Nelumbonaceae</taxon>
        <taxon>Nelumbo</taxon>
    </lineage>
</organism>
<evidence type="ECO:0000256" key="2">
    <source>
        <dbReference type="ARBA" id="ARBA00004370"/>
    </source>
</evidence>
<evidence type="ECO:0000256" key="6">
    <source>
        <dbReference type="ARBA" id="ARBA00023136"/>
    </source>
</evidence>
<evidence type="ECO:0000313" key="8">
    <source>
        <dbReference type="Proteomes" id="UP000189703"/>
    </source>
</evidence>
<keyword evidence="5" id="KW-0677">Repeat</keyword>
<comment type="subcellular location">
    <subcellularLocation>
        <location evidence="1">Cell envelope</location>
    </subcellularLocation>
    <subcellularLocation>
        <location evidence="2">Membrane</location>
    </subcellularLocation>
</comment>
<evidence type="ECO:0000256" key="4">
    <source>
        <dbReference type="ARBA" id="ARBA00022729"/>
    </source>
</evidence>
<dbReference type="RefSeq" id="XP_010265943.1">
    <property type="nucleotide sequence ID" value="XM_010267641.2"/>
</dbReference>
<dbReference type="InterPro" id="IPR032675">
    <property type="entry name" value="LRR_dom_sf"/>
</dbReference>
<dbReference type="GeneID" id="104603576"/>
<keyword evidence="6" id="KW-0472">Membrane</keyword>
<dbReference type="STRING" id="4432.A0A1U8AEE8"/>
<dbReference type="Gene3D" id="3.80.10.10">
    <property type="entry name" value="Ribonuclease Inhibitor"/>
    <property type="match status" value="1"/>
</dbReference>
<dbReference type="Proteomes" id="UP000189703">
    <property type="component" value="Unplaced"/>
</dbReference>
<dbReference type="Pfam" id="PF08263">
    <property type="entry name" value="LRRNT_2"/>
    <property type="match status" value="1"/>
</dbReference>
<dbReference type="GO" id="GO:0016020">
    <property type="term" value="C:membrane"/>
    <property type="evidence" value="ECO:0007669"/>
    <property type="project" value="UniProtKB-SubCell"/>
</dbReference>
<proteinExistence type="inferred from homology"/>
<dbReference type="OrthoDB" id="676979at2759"/>
<sequence length="323" mass="36153">MDVHSRDVYSLFSLLLSLLLVSSSLPSPTVSASVACHPDDKKALLSFKNSLKISETFPYTPWNPDTDCCGWAYVTCDPNTNRVAKLQIYMATIFGQIPAGIGDLVYLETLVMSILNNVDLPGSIPDSFTKLQNLKTLDISWTPLSCRIPEFLGHLKSLEYLDLSHNHLYGPIPSSLANLKNLKHLRLSENKLSGRIPNSFRARHSNVQLIDLTYNKIAGDASMFLRDSGKARWILLSGNRLKFDMSKVRFPKNLTALYLAHNRIRGRIPEKITKLALPDALDVSYNRLCGRIPVGGKLQKFIPSWFIHNRCLCGAPLPDKCKS</sequence>
<dbReference type="FunFam" id="3.80.10.10:FF:000400">
    <property type="entry name" value="Nuclear pore complex protein NUP107"/>
    <property type="match status" value="1"/>
</dbReference>
<dbReference type="InterPro" id="IPR051848">
    <property type="entry name" value="PGIP"/>
</dbReference>
<dbReference type="OMA" id="LEMSYMN"/>
<gene>
    <name evidence="9" type="primary">LOC104603576</name>
</gene>
<dbReference type="Pfam" id="PF13855">
    <property type="entry name" value="LRR_8"/>
    <property type="match status" value="1"/>
</dbReference>
<dbReference type="InterPro" id="IPR001611">
    <property type="entry name" value="Leu-rich_rpt"/>
</dbReference>
<dbReference type="eggNOG" id="ENOG502SKW6">
    <property type="taxonomic scope" value="Eukaryota"/>
</dbReference>
<dbReference type="PRINTS" id="PR00019">
    <property type="entry name" value="LEURICHRPT"/>
</dbReference>
<evidence type="ECO:0000313" key="9">
    <source>
        <dbReference type="RefSeq" id="XP_010265943.1"/>
    </source>
</evidence>
<keyword evidence="3" id="KW-0433">Leucine-rich repeat</keyword>
<dbReference type="PANTHER" id="PTHR48059">
    <property type="entry name" value="POLYGALACTURONASE INHIBITOR 1"/>
    <property type="match status" value="1"/>
</dbReference>